<evidence type="ECO:0000313" key="3">
    <source>
        <dbReference type="Proteomes" id="UP000503540"/>
    </source>
</evidence>
<reference evidence="2 3" key="1">
    <citation type="journal article" date="2019" name="ACS Chem. Biol.">
        <title>Identification and Mobilization of a Cryptic Antibiotic Biosynthesis Gene Locus from a Human-Pathogenic Nocardia Isolate.</title>
        <authorList>
            <person name="Herisse M."/>
            <person name="Ishida K."/>
            <person name="Porter J.L."/>
            <person name="Howden B."/>
            <person name="Hertweck C."/>
            <person name="Stinear T.P."/>
            <person name="Pidot S.J."/>
        </authorList>
    </citation>
    <scope>NUCLEOTIDE SEQUENCE [LARGE SCALE GENOMIC DNA]</scope>
    <source>
        <strain evidence="2 3">AUSMDU00012717</strain>
    </source>
</reference>
<dbReference type="Gene3D" id="3.30.530.20">
    <property type="match status" value="1"/>
</dbReference>
<feature type="region of interest" description="Disordered" evidence="1">
    <location>
        <begin position="73"/>
        <end position="102"/>
    </location>
</feature>
<dbReference type="EMBL" id="CP046172">
    <property type="protein sequence ID" value="QIS11666.1"/>
    <property type="molecule type" value="Genomic_DNA"/>
</dbReference>
<feature type="region of interest" description="Disordered" evidence="1">
    <location>
        <begin position="17"/>
        <end position="53"/>
    </location>
</feature>
<organism evidence="2 3">
    <name type="scientific">Nocardia arthritidis</name>
    <dbReference type="NCBI Taxonomy" id="228602"/>
    <lineage>
        <taxon>Bacteria</taxon>
        <taxon>Bacillati</taxon>
        <taxon>Actinomycetota</taxon>
        <taxon>Actinomycetes</taxon>
        <taxon>Mycobacteriales</taxon>
        <taxon>Nocardiaceae</taxon>
        <taxon>Nocardia</taxon>
    </lineage>
</organism>
<accession>A0A6G9YF44</accession>
<dbReference type="SUPFAM" id="SSF55961">
    <property type="entry name" value="Bet v1-like"/>
    <property type="match status" value="1"/>
</dbReference>
<name>A0A6G9YF44_9NOCA</name>
<proteinExistence type="predicted"/>
<dbReference type="Pfam" id="PF10604">
    <property type="entry name" value="Polyketide_cyc2"/>
    <property type="match status" value="1"/>
</dbReference>
<dbReference type="KEGG" id="nah:F5544_18990"/>
<dbReference type="InterPro" id="IPR023393">
    <property type="entry name" value="START-like_dom_sf"/>
</dbReference>
<sequence>MRYRPCLFAAERDHHVQRAERRRRRGGRCAANPAADRRRTRIGHPGHGIRHRGQGCDGITRACARQRRHGGLRRCGRHRGAGLPRRADLPQRETGSRVRRDRPRRVYECRTRQLGPARAASRSATGRYPPPFRAVGRTFGTGYHARVAKLKVSVDVPIPPEDAWAHTSNLADLGKWLTMHEAWRGEVPAELTVGTQLVGVATVKGLRNRVTWTVRAAEPPHKLALRGAGKGGTKLGLELLVRPKGSGSEVTVDIELGGAPLFGPIGAGVARAVKGDIERSLDRFVALYG</sequence>
<evidence type="ECO:0000256" key="1">
    <source>
        <dbReference type="SAM" id="MobiDB-lite"/>
    </source>
</evidence>
<dbReference type="Proteomes" id="UP000503540">
    <property type="component" value="Chromosome"/>
</dbReference>
<protein>
    <recommendedName>
        <fullName evidence="4">SRPBCC family protein</fullName>
    </recommendedName>
</protein>
<feature type="compositionally biased region" description="Basic and acidic residues" evidence="1">
    <location>
        <begin position="85"/>
        <end position="102"/>
    </location>
</feature>
<feature type="compositionally biased region" description="Basic residues" evidence="1">
    <location>
        <begin position="38"/>
        <end position="53"/>
    </location>
</feature>
<gene>
    <name evidence="2" type="ORF">F5544_18990</name>
</gene>
<keyword evidence="3" id="KW-1185">Reference proteome</keyword>
<evidence type="ECO:0008006" key="4">
    <source>
        <dbReference type="Google" id="ProtNLM"/>
    </source>
</evidence>
<evidence type="ECO:0000313" key="2">
    <source>
        <dbReference type="EMBL" id="QIS11666.1"/>
    </source>
</evidence>
<dbReference type="AlphaFoldDB" id="A0A6G9YF44"/>
<dbReference type="CDD" id="cd07812">
    <property type="entry name" value="SRPBCC"/>
    <property type="match status" value="1"/>
</dbReference>
<dbReference type="InterPro" id="IPR019587">
    <property type="entry name" value="Polyketide_cyclase/dehydratase"/>
</dbReference>